<evidence type="ECO:0000256" key="6">
    <source>
        <dbReference type="ARBA" id="ARBA00023004"/>
    </source>
</evidence>
<dbReference type="InterPro" id="IPR027467">
    <property type="entry name" value="MopterinOxRdtase_cofactor_BS"/>
</dbReference>
<dbReference type="InterPro" id="IPR006656">
    <property type="entry name" value="Mopterin_OxRdtase"/>
</dbReference>
<proteinExistence type="predicted"/>
<dbReference type="EMBL" id="JAHAKR010000548">
    <property type="protein sequence ID" value="MBS5831025.1"/>
    <property type="molecule type" value="Genomic_DNA"/>
</dbReference>
<keyword evidence="7" id="KW-0411">Iron-sulfur</keyword>
<dbReference type="SUPFAM" id="SSF53706">
    <property type="entry name" value="Formate dehydrogenase/DMSO reductase, domains 1-3"/>
    <property type="match status" value="1"/>
</dbReference>
<evidence type="ECO:0000256" key="3">
    <source>
        <dbReference type="ARBA" id="ARBA00022723"/>
    </source>
</evidence>
<protein>
    <submittedName>
        <fullName evidence="9">Thiosulfate reductase PhsA</fullName>
        <ecNumber evidence="9">1.8.2.5</ecNumber>
    </submittedName>
</protein>
<dbReference type="GO" id="GO:0046872">
    <property type="term" value="F:metal ion binding"/>
    <property type="evidence" value="ECO:0007669"/>
    <property type="project" value="UniProtKB-KW"/>
</dbReference>
<feature type="non-terminal residue" evidence="9">
    <location>
        <position position="1"/>
    </location>
</feature>
<dbReference type="SMART" id="SM00926">
    <property type="entry name" value="Molybdop_Fe4S4"/>
    <property type="match status" value="1"/>
</dbReference>
<feature type="domain" description="4Fe-4S Mo/W bis-MGD-type" evidence="8">
    <location>
        <begin position="6"/>
        <end position="62"/>
    </location>
</feature>
<accession>A0A9E1BBG6</accession>
<keyword evidence="6" id="KW-0408">Iron</keyword>
<sequence>AANGGEKHVHSFCEMCSSRCPIEAKVVDGKVRFLSGNPKAGGTATSLCARGGSGLSQLYDENRIKKPLIRAGERGENKWREVSWDEALDYVASKMQEIKQKYGPESFIFTCKSSQTHKLMVNFASAYGSPNCFSHFSSCPITYQMVCEQMYGIAKLKRDFANAKYVVNFGHNLFEGIVIADAKKLAKFAASKDTKLLVLEPRFSVVAAKADEWLPVKPGTDLAFVLALINTWIQNGTYDKEFIEKFTTGFDEIVKSVEGKTPEWQETITGIKASDVRRIADEIYKAAPRVIFDFGHNNTTTRAEYMRTKAIMVANAMMGNWEVKGGLFGGKNAKTFNKLVGEDKFPVLKNPDDKFKVPKVTRLDFAGDAGVHKFVSRKHGVLMDINEAILSSKPYEIKGWFNIRFNHLINVAGTMKSIEAMKKLDLIVVSDVYLNDMATFADVILPESSYLERDEGIEDKSGLKPAYMIRNKV</sequence>
<comment type="caution">
    <text evidence="9">The sequence shown here is derived from an EMBL/GenBank/DDBJ whole genome shotgun (WGS) entry which is preliminary data.</text>
</comment>
<dbReference type="PANTHER" id="PTHR43742:SF9">
    <property type="entry name" value="TETRATHIONATE REDUCTASE SUBUNIT A"/>
    <property type="match status" value="1"/>
</dbReference>
<evidence type="ECO:0000256" key="7">
    <source>
        <dbReference type="ARBA" id="ARBA00023014"/>
    </source>
</evidence>
<dbReference type="PROSITE" id="PS00551">
    <property type="entry name" value="MOLYBDOPTERIN_PROK_1"/>
    <property type="match status" value="1"/>
</dbReference>
<dbReference type="AlphaFoldDB" id="A0A9E1BBG6"/>
<name>A0A9E1BBG6_9BACT</name>
<dbReference type="EC" id="1.8.2.5" evidence="9"/>
<evidence type="ECO:0000256" key="2">
    <source>
        <dbReference type="ARBA" id="ARBA00022505"/>
    </source>
</evidence>
<dbReference type="PANTHER" id="PTHR43742">
    <property type="entry name" value="TRIMETHYLAMINE-N-OXIDE REDUCTASE"/>
    <property type="match status" value="1"/>
</dbReference>
<keyword evidence="4" id="KW-0732">Signal</keyword>
<dbReference type="Proteomes" id="UP000824019">
    <property type="component" value="Unassembled WGS sequence"/>
</dbReference>
<reference evidence="9" key="1">
    <citation type="submission" date="2021-02" db="EMBL/GenBank/DDBJ databases">
        <title>Infant gut strain persistence is associated with maternal origin, phylogeny, and functional potential including surface adhesion and iron acquisition.</title>
        <authorList>
            <person name="Lou Y.C."/>
        </authorList>
    </citation>
    <scope>NUCLEOTIDE SEQUENCE</scope>
    <source>
        <strain evidence="9">L3_101_000G1_dasL3_101_000G1_concoct_7_sub</strain>
    </source>
</reference>
<dbReference type="Pfam" id="PF04879">
    <property type="entry name" value="Molybdop_Fe4S4"/>
    <property type="match status" value="1"/>
</dbReference>
<evidence type="ECO:0000256" key="5">
    <source>
        <dbReference type="ARBA" id="ARBA00023002"/>
    </source>
</evidence>
<dbReference type="GO" id="GO:0051539">
    <property type="term" value="F:4 iron, 4 sulfur cluster binding"/>
    <property type="evidence" value="ECO:0007669"/>
    <property type="project" value="UniProtKB-KW"/>
</dbReference>
<dbReference type="GO" id="GO:0016491">
    <property type="term" value="F:oxidoreductase activity"/>
    <property type="evidence" value="ECO:0007669"/>
    <property type="project" value="UniProtKB-KW"/>
</dbReference>
<gene>
    <name evidence="9" type="primary">phsA</name>
    <name evidence="9" type="ORF">KIC69_09415</name>
</gene>
<evidence type="ECO:0000256" key="4">
    <source>
        <dbReference type="ARBA" id="ARBA00022729"/>
    </source>
</evidence>
<dbReference type="InterPro" id="IPR006963">
    <property type="entry name" value="Mopterin_OxRdtase_4Fe-4S_dom"/>
</dbReference>
<feature type="non-terminal residue" evidence="9">
    <location>
        <position position="473"/>
    </location>
</feature>
<evidence type="ECO:0000313" key="9">
    <source>
        <dbReference type="EMBL" id="MBS5831025.1"/>
    </source>
</evidence>
<evidence type="ECO:0000259" key="8">
    <source>
        <dbReference type="PROSITE" id="PS51669"/>
    </source>
</evidence>
<evidence type="ECO:0000313" key="10">
    <source>
        <dbReference type="Proteomes" id="UP000824019"/>
    </source>
</evidence>
<keyword evidence="2" id="KW-0500">Molybdenum</keyword>
<organism evidence="9 10">
    <name type="scientific">Campylobacter concisus</name>
    <dbReference type="NCBI Taxonomy" id="199"/>
    <lineage>
        <taxon>Bacteria</taxon>
        <taxon>Pseudomonadati</taxon>
        <taxon>Campylobacterota</taxon>
        <taxon>Epsilonproteobacteria</taxon>
        <taxon>Campylobacterales</taxon>
        <taxon>Campylobacteraceae</taxon>
        <taxon>Campylobacter</taxon>
    </lineage>
</organism>
<keyword evidence="3" id="KW-0479">Metal-binding</keyword>
<dbReference type="PROSITE" id="PS51669">
    <property type="entry name" value="4FE4S_MOW_BIS_MGD"/>
    <property type="match status" value="1"/>
</dbReference>
<keyword evidence="5 9" id="KW-0560">Oxidoreductase</keyword>
<dbReference type="NCBIfam" id="NF012032">
    <property type="entry name" value="PRK15488.1"/>
    <property type="match status" value="1"/>
</dbReference>
<evidence type="ECO:0000256" key="1">
    <source>
        <dbReference type="ARBA" id="ARBA00022485"/>
    </source>
</evidence>
<dbReference type="Pfam" id="PF00384">
    <property type="entry name" value="Molybdopterin"/>
    <property type="match status" value="1"/>
</dbReference>
<dbReference type="InterPro" id="IPR050612">
    <property type="entry name" value="Prok_Mopterin_Oxidored"/>
</dbReference>
<dbReference type="Gene3D" id="3.40.50.740">
    <property type="match status" value="1"/>
</dbReference>
<dbReference type="Gene3D" id="3.40.228.10">
    <property type="entry name" value="Dimethylsulfoxide Reductase, domain 2"/>
    <property type="match status" value="1"/>
</dbReference>
<keyword evidence="1" id="KW-0004">4Fe-4S</keyword>
<dbReference type="Gene3D" id="2.20.25.90">
    <property type="entry name" value="ADC-like domains"/>
    <property type="match status" value="1"/>
</dbReference>